<dbReference type="Proteomes" id="UP000494165">
    <property type="component" value="Unassembled WGS sequence"/>
</dbReference>
<feature type="repeat" description="RCC1" evidence="2">
    <location>
        <begin position="76"/>
        <end position="128"/>
    </location>
</feature>
<dbReference type="OrthoDB" id="5981550at2759"/>
<dbReference type="EMBL" id="CADEPI010000137">
    <property type="protein sequence ID" value="CAB3376988.1"/>
    <property type="molecule type" value="Genomic_DNA"/>
</dbReference>
<dbReference type="SUPFAM" id="SSF54695">
    <property type="entry name" value="POZ domain"/>
    <property type="match status" value="1"/>
</dbReference>
<evidence type="ECO:0000313" key="5">
    <source>
        <dbReference type="Proteomes" id="UP000494165"/>
    </source>
</evidence>
<protein>
    <recommendedName>
        <fullName evidence="3">BTB domain-containing protein</fullName>
    </recommendedName>
</protein>
<dbReference type="PROSITE" id="PS00626">
    <property type="entry name" value="RCC1_2"/>
    <property type="match status" value="1"/>
</dbReference>
<dbReference type="Pfam" id="PF00651">
    <property type="entry name" value="BTB"/>
    <property type="match status" value="1"/>
</dbReference>
<dbReference type="PROSITE" id="PS50012">
    <property type="entry name" value="RCC1_3"/>
    <property type="match status" value="3"/>
</dbReference>
<dbReference type="Gene3D" id="3.30.710.10">
    <property type="entry name" value="Potassium Channel Kv1.1, Chain A"/>
    <property type="match status" value="1"/>
</dbReference>
<evidence type="ECO:0000313" key="4">
    <source>
        <dbReference type="EMBL" id="CAB3376988.1"/>
    </source>
</evidence>
<dbReference type="InterPro" id="IPR051625">
    <property type="entry name" value="Signaling_Regulatory_Domain"/>
</dbReference>
<dbReference type="InterPro" id="IPR000408">
    <property type="entry name" value="Reg_chr_condens"/>
</dbReference>
<evidence type="ECO:0000256" key="2">
    <source>
        <dbReference type="PROSITE-ProRule" id="PRU00235"/>
    </source>
</evidence>
<accession>A0A8S1D8Q9</accession>
<dbReference type="AlphaFoldDB" id="A0A8S1D8Q9"/>
<dbReference type="PROSITE" id="PS50097">
    <property type="entry name" value="BTB"/>
    <property type="match status" value="1"/>
</dbReference>
<dbReference type="SMART" id="SM00225">
    <property type="entry name" value="BTB"/>
    <property type="match status" value="1"/>
</dbReference>
<feature type="repeat" description="RCC1" evidence="2">
    <location>
        <begin position="129"/>
        <end position="181"/>
    </location>
</feature>
<dbReference type="Pfam" id="PF00415">
    <property type="entry name" value="RCC1"/>
    <property type="match status" value="2"/>
</dbReference>
<name>A0A8S1D8Q9_9INSE</name>
<feature type="repeat" description="RCC1" evidence="2">
    <location>
        <begin position="217"/>
        <end position="256"/>
    </location>
</feature>
<sequence length="497" mass="55178">MREIRTAIVFGLHGENVIFVLENDEVFAFGENEDELLGAVVEGQVNVPQRIENLCGQRIEGFECCGNKMFAISSSGSVFSWGENTYGQLGLGTAEPIKVPTKISGPLEHKRVVQVACGIDHTLALTSEGEVYAFGRNDTGQLGLGTTDDHWLPQKVCGLQDGRVVTSVACQALTSFALLQSGEIDSWGHNSVIGLEGVVISQIVCGPYFTLALSDDGMIYSWGDNDKGQLGNGTTEFVESPTIISTEMGRVREIAATYYENHPCAAINTNNQVYIWGNCNGKTVLEPMLTSISSFEEVFAVASPPVTYQRFQLKIDGSNRKSSVNERIRNAFDNPDTADFAFIFEKRKIHVHRNLLTIGSDVFKNKFLGDWADSCHKEHIVEDYSYDAFYAFLKYFYMDEVDFTPELALDVFALAHFYLVTDLIEKCKKILKLGLTVQNAAALFEKANLLGAKDLCEFCIEFFKEHLVDVLNNFGSADDKRTAFMEVFLLATYGKKN</sequence>
<dbReference type="InterPro" id="IPR000210">
    <property type="entry name" value="BTB/POZ_dom"/>
</dbReference>
<dbReference type="PANTHER" id="PTHR22872:SF10">
    <property type="entry name" value="ULTRAVIOLET-B RECEPTOR UVR8"/>
    <property type="match status" value="1"/>
</dbReference>
<dbReference type="PANTHER" id="PTHR22872">
    <property type="entry name" value="BTK-BINDING PROTEIN-RELATED"/>
    <property type="match status" value="1"/>
</dbReference>
<dbReference type="InterPro" id="IPR009091">
    <property type="entry name" value="RCC1/BLIP-II"/>
</dbReference>
<dbReference type="Pfam" id="PF13540">
    <property type="entry name" value="RCC1_2"/>
    <property type="match status" value="1"/>
</dbReference>
<proteinExistence type="predicted"/>
<feature type="domain" description="BTB" evidence="3">
    <location>
        <begin position="338"/>
        <end position="405"/>
    </location>
</feature>
<dbReference type="SUPFAM" id="SSF50985">
    <property type="entry name" value="RCC1/BLIP-II"/>
    <property type="match status" value="1"/>
</dbReference>
<dbReference type="InterPro" id="IPR011333">
    <property type="entry name" value="SKP1/BTB/POZ_sf"/>
</dbReference>
<keyword evidence="5" id="KW-1185">Reference proteome</keyword>
<gene>
    <name evidence="4" type="ORF">CLODIP_2_CD10106</name>
</gene>
<evidence type="ECO:0000259" key="3">
    <source>
        <dbReference type="PROSITE" id="PS50097"/>
    </source>
</evidence>
<dbReference type="Gene3D" id="2.130.10.30">
    <property type="entry name" value="Regulator of chromosome condensation 1/beta-lactamase-inhibitor protein II"/>
    <property type="match status" value="2"/>
</dbReference>
<keyword evidence="1" id="KW-0677">Repeat</keyword>
<evidence type="ECO:0000256" key="1">
    <source>
        <dbReference type="ARBA" id="ARBA00022737"/>
    </source>
</evidence>
<reference evidence="4 5" key="1">
    <citation type="submission" date="2020-04" db="EMBL/GenBank/DDBJ databases">
        <authorList>
            <person name="Alioto T."/>
            <person name="Alioto T."/>
            <person name="Gomez Garrido J."/>
        </authorList>
    </citation>
    <scope>NUCLEOTIDE SEQUENCE [LARGE SCALE GENOMIC DNA]</scope>
</reference>
<comment type="caution">
    <text evidence="4">The sequence shown here is derived from an EMBL/GenBank/DDBJ whole genome shotgun (WGS) entry which is preliminary data.</text>
</comment>
<organism evidence="4 5">
    <name type="scientific">Cloeon dipterum</name>
    <dbReference type="NCBI Taxonomy" id="197152"/>
    <lineage>
        <taxon>Eukaryota</taxon>
        <taxon>Metazoa</taxon>
        <taxon>Ecdysozoa</taxon>
        <taxon>Arthropoda</taxon>
        <taxon>Hexapoda</taxon>
        <taxon>Insecta</taxon>
        <taxon>Pterygota</taxon>
        <taxon>Palaeoptera</taxon>
        <taxon>Ephemeroptera</taxon>
        <taxon>Pisciforma</taxon>
        <taxon>Baetidae</taxon>
        <taxon>Cloeon</taxon>
    </lineage>
</organism>
<dbReference type="PRINTS" id="PR00633">
    <property type="entry name" value="RCCNDNSATION"/>
</dbReference>